<evidence type="ECO:0000313" key="12">
    <source>
        <dbReference type="Proteomes" id="UP000652219"/>
    </source>
</evidence>
<dbReference type="EC" id="4.1.1.52" evidence="7"/>
<keyword evidence="12" id="KW-1185">Reference proteome</keyword>
<dbReference type="InterPro" id="IPR032466">
    <property type="entry name" value="Metal_Hydrolase"/>
</dbReference>
<comment type="similarity">
    <text evidence="1">Belongs to the metallo-dependent hydrolases superfamily. ACMSD family.</text>
</comment>
<dbReference type="Gene3D" id="3.20.20.140">
    <property type="entry name" value="Metal-dependent hydrolases"/>
    <property type="match status" value="1"/>
</dbReference>
<keyword evidence="2" id="KW-0479">Metal-binding</keyword>
<name>A0A8H6IYU0_9PEZI</name>
<evidence type="ECO:0000256" key="3">
    <source>
        <dbReference type="ARBA" id="ARBA00022793"/>
    </source>
</evidence>
<feature type="chain" id="PRO_5034520586" description="6-methylsalicylate decarboxylase" evidence="9">
    <location>
        <begin position="19"/>
        <end position="368"/>
    </location>
</feature>
<dbReference type="GO" id="GO:0047596">
    <property type="term" value="F:6-methylsalicylate decarboxylase activity"/>
    <property type="evidence" value="ECO:0007669"/>
    <property type="project" value="UniProtKB-EC"/>
</dbReference>
<feature type="signal peptide" evidence="9">
    <location>
        <begin position="1"/>
        <end position="18"/>
    </location>
</feature>
<dbReference type="AlphaFoldDB" id="A0A8H6IYU0"/>
<sequence>MVTLFAFISSLGIAGAWASTPPAKIDTHVHYLPDFYAQALRDAGHLPGPDGMPGIPDWDPETHLEFMKEHNIEKVYLSISSPGVYLSVPSRAATENATRLARKVNEYASQLKASRPDKFGFFASLPLPDISASLAEIEYYFTQLDPRPDGVVLLSNFYGTYLGDPSLDPVFEALDALNVTIFEHPTMPCTEANHARFSIDGDDPGIAPAEWQAMNRPVYSRQRRAPTLDFPFDTGRTFADLFYSGVPFRFPNIKWIIPHAGGSLIPTLDRIINFSLPEDNLTEAGVKETLQKNFYFDLAGPWPVTSAIPALLRWVDHEKIVWGTDTPFTPWDTAGNGSAKFDGDIEETFDDPDKIDAVRRGNAQRLFG</sequence>
<dbReference type="PANTHER" id="PTHR21240:SF29">
    <property type="entry name" value="AMIDOHYDROLASE-RELATED DOMAIN-CONTAINING PROTEIN"/>
    <property type="match status" value="1"/>
</dbReference>
<evidence type="ECO:0000256" key="2">
    <source>
        <dbReference type="ARBA" id="ARBA00022723"/>
    </source>
</evidence>
<keyword evidence="11" id="KW-0378">Hydrolase</keyword>
<comment type="caution">
    <text evidence="11">The sequence shown here is derived from an EMBL/GenBank/DDBJ whole genome shotgun (WGS) entry which is preliminary data.</text>
</comment>
<gene>
    <name evidence="11" type="ORF">CSOJ01_11088</name>
</gene>
<proteinExistence type="inferred from homology"/>
<accession>A0A8H6IYU0</accession>
<dbReference type="Pfam" id="PF04909">
    <property type="entry name" value="Amidohydro_2"/>
    <property type="match status" value="1"/>
</dbReference>
<dbReference type="SUPFAM" id="SSF51556">
    <property type="entry name" value="Metallo-dependent hydrolases"/>
    <property type="match status" value="1"/>
</dbReference>
<keyword evidence="3 8" id="KW-0210">Decarboxylase</keyword>
<evidence type="ECO:0000259" key="10">
    <source>
        <dbReference type="Pfam" id="PF04909"/>
    </source>
</evidence>
<dbReference type="PANTHER" id="PTHR21240">
    <property type="entry name" value="2-AMINO-3-CARBOXYLMUCONATE-6-SEMIALDEHYDE DECARBOXYLASE"/>
    <property type="match status" value="1"/>
</dbReference>
<reference evidence="11 12" key="1">
    <citation type="journal article" date="2020" name="Phytopathology">
        <title>Genome Sequence Resources of Colletotrichum truncatum, C. plurivorum, C. musicola, and C. sojae: Four Species Pathogenic to Soybean (Glycine max).</title>
        <authorList>
            <person name="Rogerio F."/>
            <person name="Boufleur T.R."/>
            <person name="Ciampi-Guillardi M."/>
            <person name="Sukno S.A."/>
            <person name="Thon M.R."/>
            <person name="Massola Junior N.S."/>
            <person name="Baroncelli R."/>
        </authorList>
    </citation>
    <scope>NUCLEOTIDE SEQUENCE [LARGE SCALE GENOMIC DNA]</scope>
    <source>
        <strain evidence="11 12">LFN0009</strain>
    </source>
</reference>
<dbReference type="InterPro" id="IPR006680">
    <property type="entry name" value="Amidohydro-rel"/>
</dbReference>
<dbReference type="GO" id="GO:0019748">
    <property type="term" value="P:secondary metabolic process"/>
    <property type="evidence" value="ECO:0007669"/>
    <property type="project" value="TreeGrafter"/>
</dbReference>
<dbReference type="Proteomes" id="UP000652219">
    <property type="component" value="Unassembled WGS sequence"/>
</dbReference>
<evidence type="ECO:0000256" key="9">
    <source>
        <dbReference type="SAM" id="SignalP"/>
    </source>
</evidence>
<evidence type="ECO:0000313" key="11">
    <source>
        <dbReference type="EMBL" id="KAF6803173.1"/>
    </source>
</evidence>
<dbReference type="GO" id="GO:0046872">
    <property type="term" value="F:metal ion binding"/>
    <property type="evidence" value="ECO:0007669"/>
    <property type="project" value="UniProtKB-KW"/>
</dbReference>
<evidence type="ECO:0000256" key="1">
    <source>
        <dbReference type="ARBA" id="ARBA00005871"/>
    </source>
</evidence>
<evidence type="ECO:0000256" key="4">
    <source>
        <dbReference type="ARBA" id="ARBA00022833"/>
    </source>
</evidence>
<evidence type="ECO:0000256" key="7">
    <source>
        <dbReference type="ARBA" id="ARBA00038889"/>
    </source>
</evidence>
<protein>
    <recommendedName>
        <fullName evidence="7">6-methylsalicylate decarboxylase</fullName>
        <ecNumber evidence="7">4.1.1.52</ecNumber>
    </recommendedName>
</protein>
<keyword evidence="4" id="KW-0862">Zinc</keyword>
<dbReference type="GO" id="GO:0016787">
    <property type="term" value="F:hydrolase activity"/>
    <property type="evidence" value="ECO:0007669"/>
    <property type="project" value="UniProtKB-KW"/>
</dbReference>
<comment type="catalytic activity">
    <reaction evidence="6">
        <text>6-methylsalicylate + H(+) = 3-methylphenol + CO2</text>
        <dbReference type="Rhea" id="RHEA:23112"/>
        <dbReference type="ChEBI" id="CHEBI:15378"/>
        <dbReference type="ChEBI" id="CHEBI:16526"/>
        <dbReference type="ChEBI" id="CHEBI:17231"/>
        <dbReference type="ChEBI" id="CHEBI:36658"/>
        <dbReference type="EC" id="4.1.1.52"/>
    </reaction>
    <physiologicalReaction direction="left-to-right" evidence="6">
        <dbReference type="Rhea" id="RHEA:23113"/>
    </physiologicalReaction>
</comment>
<dbReference type="GO" id="GO:0005829">
    <property type="term" value="C:cytosol"/>
    <property type="evidence" value="ECO:0007669"/>
    <property type="project" value="TreeGrafter"/>
</dbReference>
<feature type="domain" description="Amidohydrolase-related" evidence="10">
    <location>
        <begin position="25"/>
        <end position="368"/>
    </location>
</feature>
<evidence type="ECO:0000256" key="6">
    <source>
        <dbReference type="ARBA" id="ARBA00036832"/>
    </source>
</evidence>
<evidence type="ECO:0000256" key="8">
    <source>
        <dbReference type="RuleBase" id="RU366045"/>
    </source>
</evidence>
<keyword evidence="9" id="KW-0732">Signal</keyword>
<organism evidence="11 12">
    <name type="scientific">Colletotrichum sojae</name>
    <dbReference type="NCBI Taxonomy" id="2175907"/>
    <lineage>
        <taxon>Eukaryota</taxon>
        <taxon>Fungi</taxon>
        <taxon>Dikarya</taxon>
        <taxon>Ascomycota</taxon>
        <taxon>Pezizomycotina</taxon>
        <taxon>Sordariomycetes</taxon>
        <taxon>Hypocreomycetidae</taxon>
        <taxon>Glomerellales</taxon>
        <taxon>Glomerellaceae</taxon>
        <taxon>Colletotrichum</taxon>
        <taxon>Colletotrichum orchidearum species complex</taxon>
    </lineage>
</organism>
<keyword evidence="5 8" id="KW-0456">Lyase</keyword>
<evidence type="ECO:0000256" key="5">
    <source>
        <dbReference type="ARBA" id="ARBA00023239"/>
    </source>
</evidence>
<dbReference type="EMBL" id="WIGN01000246">
    <property type="protein sequence ID" value="KAF6803173.1"/>
    <property type="molecule type" value="Genomic_DNA"/>
</dbReference>
<dbReference type="InterPro" id="IPR032465">
    <property type="entry name" value="ACMSD"/>
</dbReference>